<feature type="domain" description="Alpha-L-rhamnosidase C-terminal" evidence="7">
    <location>
        <begin position="742"/>
        <end position="819"/>
    </location>
</feature>
<organism evidence="8 9">
    <name type="scientific">Aspergillus steynii IBT 23096</name>
    <dbReference type="NCBI Taxonomy" id="1392250"/>
    <lineage>
        <taxon>Eukaryota</taxon>
        <taxon>Fungi</taxon>
        <taxon>Dikarya</taxon>
        <taxon>Ascomycota</taxon>
        <taxon>Pezizomycotina</taxon>
        <taxon>Eurotiomycetes</taxon>
        <taxon>Eurotiomycetidae</taxon>
        <taxon>Eurotiales</taxon>
        <taxon>Aspergillaceae</taxon>
        <taxon>Aspergillus</taxon>
        <taxon>Aspergillus subgen. Circumdati</taxon>
    </lineage>
</organism>
<dbReference type="GO" id="GO:0030596">
    <property type="term" value="F:alpha-L-rhamnosidase activity"/>
    <property type="evidence" value="ECO:0007669"/>
    <property type="project" value="UniProtKB-EC"/>
</dbReference>
<evidence type="ECO:0000313" key="9">
    <source>
        <dbReference type="Proteomes" id="UP000234275"/>
    </source>
</evidence>
<dbReference type="PIRSF" id="PIRSF010631">
    <property type="entry name" value="A-rhamnsds"/>
    <property type="match status" value="1"/>
</dbReference>
<evidence type="ECO:0000259" key="5">
    <source>
        <dbReference type="Pfam" id="PF08531"/>
    </source>
</evidence>
<dbReference type="Gene3D" id="2.60.120.260">
    <property type="entry name" value="Galactose-binding domain-like"/>
    <property type="match status" value="2"/>
</dbReference>
<dbReference type="Pfam" id="PF17390">
    <property type="entry name" value="Bac_rhamnosid_C"/>
    <property type="match status" value="1"/>
</dbReference>
<name>A0A2I2GGV4_9EURO</name>
<dbReference type="AlphaFoldDB" id="A0A2I2GGV4"/>
<evidence type="ECO:0000256" key="3">
    <source>
        <dbReference type="ARBA" id="ARBA00022801"/>
    </source>
</evidence>
<dbReference type="InterPro" id="IPR008928">
    <property type="entry name" value="6-hairpin_glycosidase_sf"/>
</dbReference>
<dbReference type="PANTHER" id="PTHR33307:SF6">
    <property type="entry name" value="ALPHA-RHAMNOSIDASE (EUROFUNG)-RELATED"/>
    <property type="match status" value="1"/>
</dbReference>
<dbReference type="InterPro" id="IPR013737">
    <property type="entry name" value="Bac_rhamnosid_N"/>
</dbReference>
<feature type="domain" description="Alpha-L-rhamnosidase six-hairpin glycosidase" evidence="6">
    <location>
        <begin position="569"/>
        <end position="740"/>
    </location>
</feature>
<keyword evidence="3" id="KW-0378">Hydrolase</keyword>
<evidence type="ECO:0000313" key="8">
    <source>
        <dbReference type="EMBL" id="PLB52111.1"/>
    </source>
</evidence>
<feature type="domain" description="Alpha-L-rhamnosidase six-hairpin glycosidase" evidence="6">
    <location>
        <begin position="414"/>
        <end position="568"/>
    </location>
</feature>
<dbReference type="InterPro" id="IPR016007">
    <property type="entry name" value="Alpha_rhamnosid"/>
</dbReference>
<dbReference type="Gene3D" id="2.60.420.10">
    <property type="entry name" value="Maltose phosphorylase, domain 3"/>
    <property type="match status" value="1"/>
</dbReference>
<dbReference type="EC" id="3.2.1.40" evidence="2"/>
<feature type="domain" description="Alpha-L-rhamnosidase concanavalin-like" evidence="4">
    <location>
        <begin position="310"/>
        <end position="410"/>
    </location>
</feature>
<dbReference type="Pfam" id="PF08531">
    <property type="entry name" value="Bac_rhamnosid_N"/>
    <property type="match status" value="1"/>
</dbReference>
<comment type="caution">
    <text evidence="8">The sequence shown here is derived from an EMBL/GenBank/DDBJ whole genome shotgun (WGS) entry which is preliminary data.</text>
</comment>
<protein>
    <recommendedName>
        <fullName evidence="2">alpha-L-rhamnosidase</fullName>
        <ecNumber evidence="2">3.2.1.40</ecNumber>
    </recommendedName>
</protein>
<dbReference type="EMBL" id="MSFO01000002">
    <property type="protein sequence ID" value="PLB52111.1"/>
    <property type="molecule type" value="Genomic_DNA"/>
</dbReference>
<comment type="catalytic activity">
    <reaction evidence="1">
        <text>Hydrolysis of terminal non-reducing alpha-L-rhamnose residues in alpha-L-rhamnosides.</text>
        <dbReference type="EC" id="3.2.1.40"/>
    </reaction>
</comment>
<dbReference type="RefSeq" id="XP_024707413.1">
    <property type="nucleotide sequence ID" value="XM_024851372.1"/>
</dbReference>
<reference evidence="8 9" key="1">
    <citation type="submission" date="2016-12" db="EMBL/GenBank/DDBJ databases">
        <title>The genomes of Aspergillus section Nigri reveals drivers in fungal speciation.</title>
        <authorList>
            <consortium name="DOE Joint Genome Institute"/>
            <person name="Vesth T.C."/>
            <person name="Nybo J."/>
            <person name="Theobald S."/>
            <person name="Brandl J."/>
            <person name="Frisvad J.C."/>
            <person name="Nielsen K.F."/>
            <person name="Lyhne E.K."/>
            <person name="Kogle M.E."/>
            <person name="Kuo A."/>
            <person name="Riley R."/>
            <person name="Clum A."/>
            <person name="Nolan M."/>
            <person name="Lipzen A."/>
            <person name="Salamov A."/>
            <person name="Henrissat B."/>
            <person name="Wiebenga A."/>
            <person name="De Vries R.P."/>
            <person name="Grigoriev I.V."/>
            <person name="Mortensen U.H."/>
            <person name="Andersen M.R."/>
            <person name="Baker S.E."/>
        </authorList>
    </citation>
    <scope>NUCLEOTIDE SEQUENCE [LARGE SCALE GENOMIC DNA]</scope>
    <source>
        <strain evidence="8 9">IBT 23096</strain>
    </source>
</reference>
<dbReference type="Gene3D" id="1.50.10.10">
    <property type="match status" value="2"/>
</dbReference>
<dbReference type="InterPro" id="IPR035398">
    <property type="entry name" value="Bac_rhamnosid_C"/>
</dbReference>
<keyword evidence="9" id="KW-1185">Reference proteome</keyword>
<accession>A0A2I2GGV4</accession>
<dbReference type="Gene3D" id="2.60.40.10">
    <property type="entry name" value="Immunoglobulins"/>
    <property type="match status" value="1"/>
</dbReference>
<dbReference type="SUPFAM" id="SSF48208">
    <property type="entry name" value="Six-hairpin glycosidases"/>
    <property type="match status" value="1"/>
</dbReference>
<dbReference type="Pfam" id="PF05592">
    <property type="entry name" value="Bac_rhamnosid"/>
    <property type="match status" value="1"/>
</dbReference>
<dbReference type="InterPro" id="IPR035396">
    <property type="entry name" value="Bac_rhamnosid6H"/>
</dbReference>
<evidence type="ECO:0000256" key="1">
    <source>
        <dbReference type="ARBA" id="ARBA00001445"/>
    </source>
</evidence>
<gene>
    <name evidence="8" type="ORF">P170DRAFT_453612</name>
</gene>
<dbReference type="OrthoDB" id="10036721at2759"/>
<dbReference type="PANTHER" id="PTHR33307">
    <property type="entry name" value="ALPHA-RHAMNOSIDASE (EUROFUNG)"/>
    <property type="match status" value="1"/>
</dbReference>
<dbReference type="Pfam" id="PF17389">
    <property type="entry name" value="Bac_rhamnosid6H"/>
    <property type="match status" value="2"/>
</dbReference>
<sequence length="825" mass="91857">MALSISRLSFEHHREAIGIAEASPRISWRFHGTEINWTQGSYELEVSRGSAPPQVYAVNSSESVLVPWPDKPLHSAEQARVRVRSHGQQGQSSTAWSSVVEVETGLLEESDWGAAVPIAAERETEVDGPKRPIYFRRSFTIDQDVVAAGLYITALGLYEAEINGVCVGDQVLAPSWQSYNFRHAYDTHDVTDLVKRGANGIGVVVGEGWFSGILTAAGNYRNNYGDKLGHQALLVVTLLNGSKVEIPTDTEWQANTGPLARMKGWSTGRFNSSNWLPVKELGPLQGTLIPLDGPPVKRTGEIQPQPIFQSPSNKTLIDFGQNLVGWVRLTVAGPADTNITLRHVEVLDNGELALHPLRRASTTDWLVLHGNGTQTWEPRFTYHGFRYLQVDGWPASTPLNGDSIQAIVVHTDMERTGWFRCSNELLNKLHDNVVWSMRGNFVSFPTDCPQRDERLGWTGDAHAFGPTANYLYDAAGFWRGWHRDIWSEMQRENTMFVPFFVPVIPPEIDTTKWNPSKPSAIWGDVAVAGPFNHYQAFGDKGMLREQYQQARAWIDSGIPRDVSSLWRRNNAYLVQMTEYIASMSLALGNQEAAETYTKQHQSLVEAFQTAWISNGTMANQTQTAYALGLQFNLFTKMQQPSAVSTLRNLIADNEYLVGTGFGGTPALGFALAANNATEDFYRMLLQTQVPSWLYQVVQNGTTTWERWDSLLPDGRVNPGEMTSFNHYAFGAVADWMHQVIGGLAPAEPGWKRIAIAPVPGGNITSAEARYLSPYGDVRARWWIDTRGRLRLSVHVPPNSRATVTLPFSKTVREVGSGQHEFQDTK</sequence>
<feature type="domain" description="Bacterial alpha-L-rhamnosidase N-terminal" evidence="5">
    <location>
        <begin position="144"/>
        <end position="299"/>
    </location>
</feature>
<dbReference type="Proteomes" id="UP000234275">
    <property type="component" value="Unassembled WGS sequence"/>
</dbReference>
<dbReference type="InterPro" id="IPR012341">
    <property type="entry name" value="6hp_glycosidase-like_sf"/>
</dbReference>
<evidence type="ECO:0000259" key="6">
    <source>
        <dbReference type="Pfam" id="PF17389"/>
    </source>
</evidence>
<dbReference type="GeneID" id="36559071"/>
<dbReference type="Pfam" id="PF25788">
    <property type="entry name" value="Ig_Rha78A_N"/>
    <property type="match status" value="1"/>
</dbReference>
<proteinExistence type="predicted"/>
<dbReference type="InterPro" id="IPR013783">
    <property type="entry name" value="Ig-like_fold"/>
</dbReference>
<dbReference type="VEuPathDB" id="FungiDB:P170DRAFT_453612"/>
<dbReference type="InterPro" id="IPR008902">
    <property type="entry name" value="Rhamnosid_concanavalin"/>
</dbReference>
<evidence type="ECO:0000259" key="4">
    <source>
        <dbReference type="Pfam" id="PF05592"/>
    </source>
</evidence>
<evidence type="ECO:0000259" key="7">
    <source>
        <dbReference type="Pfam" id="PF17390"/>
    </source>
</evidence>
<evidence type="ECO:0000256" key="2">
    <source>
        <dbReference type="ARBA" id="ARBA00012652"/>
    </source>
</evidence>
<dbReference type="STRING" id="1392250.A0A2I2GGV4"/>
<dbReference type="GO" id="GO:0005975">
    <property type="term" value="P:carbohydrate metabolic process"/>
    <property type="evidence" value="ECO:0007669"/>
    <property type="project" value="InterPro"/>
</dbReference>